<keyword evidence="4" id="KW-1185">Reference proteome</keyword>
<feature type="coiled-coil region" evidence="1">
    <location>
        <begin position="11"/>
        <end position="38"/>
    </location>
</feature>
<proteinExistence type="predicted"/>
<dbReference type="EMBL" id="ASGP02000001">
    <property type="protein sequence ID" value="KAH9529287.1"/>
    <property type="molecule type" value="Genomic_DNA"/>
</dbReference>
<comment type="caution">
    <text evidence="3">The sequence shown here is derived from an EMBL/GenBank/DDBJ whole genome shotgun (WGS) entry which is preliminary data.</text>
</comment>
<evidence type="ECO:0000256" key="1">
    <source>
        <dbReference type="SAM" id="Coils"/>
    </source>
</evidence>
<dbReference type="AlphaFoldDB" id="A0A922LCE7"/>
<protein>
    <submittedName>
        <fullName evidence="3">Uncharacterized protein</fullName>
    </submittedName>
</protein>
<dbReference type="EMBL" id="SDOV01000004">
    <property type="protein sequence ID" value="KAH7642138.1"/>
    <property type="molecule type" value="Genomic_DNA"/>
</dbReference>
<reference evidence="2" key="2">
    <citation type="submission" date="2020-06" db="EMBL/GenBank/DDBJ databases">
        <authorList>
            <person name="Ji K."/>
            <person name="Li J."/>
        </authorList>
    </citation>
    <scope>NUCLEOTIDE SEQUENCE</scope>
    <source>
        <strain evidence="2">JKM2019</strain>
        <tissue evidence="2">Whole body</tissue>
    </source>
</reference>
<reference evidence="2" key="3">
    <citation type="journal article" date="2021" name="World Allergy Organ. J.">
        <title>Chromosome-level assembly of Dermatophagoides farinae genome and transcriptome reveals two novel allergens Der f 37 and Der f 39.</title>
        <authorList>
            <person name="Chen J."/>
            <person name="Cai Z."/>
            <person name="Fan D."/>
            <person name="Hu J."/>
            <person name="Hou Y."/>
            <person name="He Y."/>
            <person name="Zhang Z."/>
            <person name="Zhao Z."/>
            <person name="Gao P."/>
            <person name="Hu W."/>
            <person name="Sun J."/>
            <person name="Li J."/>
            <person name="Ji K."/>
        </authorList>
    </citation>
    <scope>NUCLEOTIDE SEQUENCE</scope>
    <source>
        <strain evidence="2">JKM2019</strain>
    </source>
</reference>
<reference evidence="3" key="1">
    <citation type="submission" date="2013-05" db="EMBL/GenBank/DDBJ databases">
        <authorList>
            <person name="Yim A.K.Y."/>
            <person name="Chan T.F."/>
            <person name="Ji K.M."/>
            <person name="Liu X.Y."/>
            <person name="Zhou J.W."/>
            <person name="Li R.Q."/>
            <person name="Yang K.Y."/>
            <person name="Li J."/>
            <person name="Li M."/>
            <person name="Law P.T.W."/>
            <person name="Wu Y.L."/>
            <person name="Cai Z.L."/>
            <person name="Qin H."/>
            <person name="Bao Y."/>
            <person name="Leung R.K.K."/>
            <person name="Ng P.K.S."/>
            <person name="Zou J."/>
            <person name="Zhong X.J."/>
            <person name="Ran P.X."/>
            <person name="Zhong N.S."/>
            <person name="Liu Z.G."/>
            <person name="Tsui S.K.W."/>
        </authorList>
    </citation>
    <scope>NUCLEOTIDE SEQUENCE</scope>
    <source>
        <strain evidence="3">Derf</strain>
        <tissue evidence="3">Whole organism</tissue>
    </source>
</reference>
<accession>A0A922LCE7</accession>
<dbReference type="Proteomes" id="UP000828236">
    <property type="component" value="Unassembled WGS sequence"/>
</dbReference>
<dbReference type="Proteomes" id="UP000790347">
    <property type="component" value="Unassembled WGS sequence"/>
</dbReference>
<gene>
    <name evidence="3" type="ORF">DERF_003178</name>
    <name evidence="2" type="ORF">HUG17_5183</name>
</gene>
<evidence type="ECO:0000313" key="3">
    <source>
        <dbReference type="EMBL" id="KAH9529287.1"/>
    </source>
</evidence>
<sequence length="131" mass="15250">MVKSFKPKINIGESEQSRDEYEQSIKNFEQLIAKKKLTIGEKRNLKKIFDGMICALENKLTKSEKSFEQSLKTNNSMKKQMMFSISKNFRNTRLQDLDCDVDILKDRLNDNINIDIVSFTIAKNYASTINE</sequence>
<evidence type="ECO:0000313" key="4">
    <source>
        <dbReference type="Proteomes" id="UP000790347"/>
    </source>
</evidence>
<organism evidence="3 4">
    <name type="scientific">Dermatophagoides farinae</name>
    <name type="common">American house dust mite</name>
    <dbReference type="NCBI Taxonomy" id="6954"/>
    <lineage>
        <taxon>Eukaryota</taxon>
        <taxon>Metazoa</taxon>
        <taxon>Ecdysozoa</taxon>
        <taxon>Arthropoda</taxon>
        <taxon>Chelicerata</taxon>
        <taxon>Arachnida</taxon>
        <taxon>Acari</taxon>
        <taxon>Acariformes</taxon>
        <taxon>Sarcoptiformes</taxon>
        <taxon>Astigmata</taxon>
        <taxon>Psoroptidia</taxon>
        <taxon>Analgoidea</taxon>
        <taxon>Pyroglyphidae</taxon>
        <taxon>Dermatophagoidinae</taxon>
        <taxon>Dermatophagoides</taxon>
    </lineage>
</organism>
<evidence type="ECO:0000313" key="2">
    <source>
        <dbReference type="EMBL" id="KAH7642138.1"/>
    </source>
</evidence>
<reference evidence="3" key="4">
    <citation type="journal article" date="2022" name="Res Sq">
        <title>Comparative Genomics Reveals Insights into the Divergent Evolution of Astigmatic Mites and Household Pest Adaptations.</title>
        <authorList>
            <person name="Xiong Q."/>
            <person name="Wan A.T.-Y."/>
            <person name="Liu X.-Y."/>
            <person name="Fung C.S.-H."/>
            <person name="Xiao X."/>
            <person name="Malainual N."/>
            <person name="Hou J."/>
            <person name="Wang L."/>
            <person name="Wang M."/>
            <person name="Yang K."/>
            <person name="Cui Y."/>
            <person name="Leung E."/>
            <person name="Nong W."/>
            <person name="Shin S.-K."/>
            <person name="Au S."/>
            <person name="Jeong K.Y."/>
            <person name="Chew F.T."/>
            <person name="Hui J."/>
            <person name="Leung T.F."/>
            <person name="Tungtrongchitr A."/>
            <person name="Zhong N."/>
            <person name="Liu Z."/>
            <person name="Tsui S."/>
        </authorList>
    </citation>
    <scope>NUCLEOTIDE SEQUENCE</scope>
    <source>
        <strain evidence="3">Derf</strain>
        <tissue evidence="3">Whole organism</tissue>
    </source>
</reference>
<keyword evidence="1" id="KW-0175">Coiled coil</keyword>
<name>A0A922LCE7_DERFA</name>